<organism evidence="1 2">
    <name type="scientific">Tegillarca granosa</name>
    <name type="common">Malaysian cockle</name>
    <name type="synonym">Anadara granosa</name>
    <dbReference type="NCBI Taxonomy" id="220873"/>
    <lineage>
        <taxon>Eukaryota</taxon>
        <taxon>Metazoa</taxon>
        <taxon>Spiralia</taxon>
        <taxon>Lophotrochozoa</taxon>
        <taxon>Mollusca</taxon>
        <taxon>Bivalvia</taxon>
        <taxon>Autobranchia</taxon>
        <taxon>Pteriomorphia</taxon>
        <taxon>Arcoida</taxon>
        <taxon>Arcoidea</taxon>
        <taxon>Arcidae</taxon>
        <taxon>Tegillarca</taxon>
    </lineage>
</organism>
<reference evidence="1 2" key="1">
    <citation type="submission" date="2022-12" db="EMBL/GenBank/DDBJ databases">
        <title>Chromosome-level genome of Tegillarca granosa.</title>
        <authorList>
            <person name="Kim J."/>
        </authorList>
    </citation>
    <scope>NUCLEOTIDE SEQUENCE [LARGE SCALE GENOMIC DNA]</scope>
    <source>
        <strain evidence="1">Teg-2019</strain>
        <tissue evidence="1">Adductor muscle</tissue>
    </source>
</reference>
<sequence>MYLHFHQETYKGALLLSVTVQRRNNGVFIYAPKPAVLNDFLMICETTKDINGIRWRQNGQNITFLYTDTCSVADYSKNYSYSCKEVQFNLTIPKSQLTDELHRSLWTCVNPYGGISNELNLNVNSK</sequence>
<dbReference type="Proteomes" id="UP001217089">
    <property type="component" value="Unassembled WGS sequence"/>
</dbReference>
<evidence type="ECO:0000313" key="1">
    <source>
        <dbReference type="EMBL" id="KAJ8301834.1"/>
    </source>
</evidence>
<gene>
    <name evidence="1" type="ORF">KUTeg_020821</name>
</gene>
<keyword evidence="2" id="KW-1185">Reference proteome</keyword>
<evidence type="ECO:0000313" key="2">
    <source>
        <dbReference type="Proteomes" id="UP001217089"/>
    </source>
</evidence>
<protein>
    <submittedName>
        <fullName evidence="1">Uncharacterized protein</fullName>
    </submittedName>
</protein>
<proteinExistence type="predicted"/>
<name>A0ABQ9E914_TEGGR</name>
<comment type="caution">
    <text evidence="1">The sequence shown here is derived from an EMBL/GenBank/DDBJ whole genome shotgun (WGS) entry which is preliminary data.</text>
</comment>
<dbReference type="EMBL" id="JARBDR010000918">
    <property type="protein sequence ID" value="KAJ8301834.1"/>
    <property type="molecule type" value="Genomic_DNA"/>
</dbReference>
<accession>A0ABQ9E914</accession>